<sequence length="49" mass="6083">MHDYFFTPSNLWSLFLTLENGELIWKFVDSTPSQDERRYYSKYEVMKRL</sequence>
<evidence type="ECO:0000313" key="2">
    <source>
        <dbReference type="Proteomes" id="UP000053825"/>
    </source>
</evidence>
<protein>
    <submittedName>
        <fullName evidence="1">Uncharacterized protein</fullName>
    </submittedName>
</protein>
<organism evidence="1 2">
    <name type="scientific">Habropoda laboriosa</name>
    <dbReference type="NCBI Taxonomy" id="597456"/>
    <lineage>
        <taxon>Eukaryota</taxon>
        <taxon>Metazoa</taxon>
        <taxon>Ecdysozoa</taxon>
        <taxon>Arthropoda</taxon>
        <taxon>Hexapoda</taxon>
        <taxon>Insecta</taxon>
        <taxon>Pterygota</taxon>
        <taxon>Neoptera</taxon>
        <taxon>Endopterygota</taxon>
        <taxon>Hymenoptera</taxon>
        <taxon>Apocrita</taxon>
        <taxon>Aculeata</taxon>
        <taxon>Apoidea</taxon>
        <taxon>Anthophila</taxon>
        <taxon>Apidae</taxon>
        <taxon>Habropoda</taxon>
    </lineage>
</organism>
<name>A0A0L7R5V1_9HYME</name>
<evidence type="ECO:0000313" key="1">
    <source>
        <dbReference type="EMBL" id="KOC66194.1"/>
    </source>
</evidence>
<accession>A0A0L7R5V1</accession>
<keyword evidence="2" id="KW-1185">Reference proteome</keyword>
<dbReference type="EMBL" id="KQ414648">
    <property type="protein sequence ID" value="KOC66194.1"/>
    <property type="molecule type" value="Genomic_DNA"/>
</dbReference>
<proteinExistence type="predicted"/>
<dbReference type="AlphaFoldDB" id="A0A0L7R5V1"/>
<dbReference type="Proteomes" id="UP000053825">
    <property type="component" value="Unassembled WGS sequence"/>
</dbReference>
<reference evidence="1 2" key="1">
    <citation type="submission" date="2015-07" db="EMBL/GenBank/DDBJ databases">
        <title>The genome of Habropoda laboriosa.</title>
        <authorList>
            <person name="Pan H."/>
            <person name="Kapheim K."/>
        </authorList>
    </citation>
    <scope>NUCLEOTIDE SEQUENCE [LARGE SCALE GENOMIC DNA]</scope>
    <source>
        <strain evidence="1">0110345459</strain>
    </source>
</reference>
<gene>
    <name evidence="1" type="ORF">WH47_07263</name>
</gene>